<evidence type="ECO:0000313" key="7">
    <source>
        <dbReference type="Proteomes" id="UP001642540"/>
    </source>
</evidence>
<organism evidence="6 7">
    <name type="scientific">Orchesella dallaii</name>
    <dbReference type="NCBI Taxonomy" id="48710"/>
    <lineage>
        <taxon>Eukaryota</taxon>
        <taxon>Metazoa</taxon>
        <taxon>Ecdysozoa</taxon>
        <taxon>Arthropoda</taxon>
        <taxon>Hexapoda</taxon>
        <taxon>Collembola</taxon>
        <taxon>Entomobryomorpha</taxon>
        <taxon>Entomobryoidea</taxon>
        <taxon>Orchesellidae</taxon>
        <taxon>Orchesellinae</taxon>
        <taxon>Orchesella</taxon>
    </lineage>
</organism>
<proteinExistence type="inferred from homology"/>
<dbReference type="PIRSF" id="PIRSF000137">
    <property type="entry name" value="Alcohol_oxidase"/>
    <property type="match status" value="1"/>
</dbReference>
<gene>
    <name evidence="6" type="ORF">ODALV1_LOCUS23672</name>
</gene>
<dbReference type="InterPro" id="IPR036188">
    <property type="entry name" value="FAD/NAD-bd_sf"/>
</dbReference>
<dbReference type="Gene3D" id="3.30.560.10">
    <property type="entry name" value="Glucose Oxidase, domain 3"/>
    <property type="match status" value="1"/>
</dbReference>
<reference evidence="6 7" key="1">
    <citation type="submission" date="2024-08" db="EMBL/GenBank/DDBJ databases">
        <authorList>
            <person name="Cucini C."/>
            <person name="Frati F."/>
        </authorList>
    </citation>
    <scope>NUCLEOTIDE SEQUENCE [LARGE SCALE GENOMIC DNA]</scope>
</reference>
<evidence type="ECO:0000259" key="5">
    <source>
        <dbReference type="Pfam" id="PF00732"/>
    </source>
</evidence>
<name>A0ABP1RLP9_9HEXA</name>
<dbReference type="Gene3D" id="3.50.50.60">
    <property type="entry name" value="FAD/NAD(P)-binding domain"/>
    <property type="match status" value="2"/>
</dbReference>
<dbReference type="PANTHER" id="PTHR11552:SF147">
    <property type="entry name" value="CHOLINE DEHYDROGENASE, MITOCHONDRIAL"/>
    <property type="match status" value="1"/>
</dbReference>
<dbReference type="Proteomes" id="UP001642540">
    <property type="component" value="Unassembled WGS sequence"/>
</dbReference>
<keyword evidence="7" id="KW-1185">Reference proteome</keyword>
<dbReference type="PANTHER" id="PTHR11552">
    <property type="entry name" value="GLUCOSE-METHANOL-CHOLINE GMC OXIDOREDUCTASE"/>
    <property type="match status" value="1"/>
</dbReference>
<evidence type="ECO:0000256" key="4">
    <source>
        <dbReference type="ARBA" id="ARBA00022827"/>
    </source>
</evidence>
<evidence type="ECO:0000256" key="1">
    <source>
        <dbReference type="ARBA" id="ARBA00001974"/>
    </source>
</evidence>
<comment type="cofactor">
    <cofactor evidence="1">
        <name>FAD</name>
        <dbReference type="ChEBI" id="CHEBI:57692"/>
    </cofactor>
</comment>
<dbReference type="InterPro" id="IPR000172">
    <property type="entry name" value="GMC_OxRdtase_N"/>
</dbReference>
<dbReference type="SUPFAM" id="SSF54373">
    <property type="entry name" value="FAD-linked reductases, C-terminal domain"/>
    <property type="match status" value="1"/>
</dbReference>
<dbReference type="InterPro" id="IPR012132">
    <property type="entry name" value="GMC_OxRdtase"/>
</dbReference>
<evidence type="ECO:0000256" key="2">
    <source>
        <dbReference type="ARBA" id="ARBA00010790"/>
    </source>
</evidence>
<keyword evidence="4" id="KW-0274">FAD</keyword>
<comment type="similarity">
    <text evidence="2">Belongs to the GMC oxidoreductase family.</text>
</comment>
<evidence type="ECO:0000256" key="3">
    <source>
        <dbReference type="ARBA" id="ARBA00022630"/>
    </source>
</evidence>
<accession>A0ABP1RLP9</accession>
<dbReference type="EMBL" id="CAXLJM020000081">
    <property type="protein sequence ID" value="CAL8130318.1"/>
    <property type="molecule type" value="Genomic_DNA"/>
</dbReference>
<keyword evidence="3" id="KW-0285">Flavoprotein</keyword>
<dbReference type="Pfam" id="PF00732">
    <property type="entry name" value="GMC_oxred_N"/>
    <property type="match status" value="1"/>
</dbReference>
<feature type="domain" description="Glucose-methanol-choline oxidoreductase N-terminal" evidence="5">
    <location>
        <begin position="64"/>
        <end position="335"/>
    </location>
</feature>
<comment type="caution">
    <text evidence="6">The sequence shown here is derived from an EMBL/GenBank/DDBJ whole genome shotgun (WGS) entry which is preliminary data.</text>
</comment>
<dbReference type="SUPFAM" id="SSF51905">
    <property type="entry name" value="FAD/NAD(P)-binding domain"/>
    <property type="match status" value="1"/>
</dbReference>
<evidence type="ECO:0000313" key="6">
    <source>
        <dbReference type="EMBL" id="CAL8130318.1"/>
    </source>
</evidence>
<protein>
    <recommendedName>
        <fullName evidence="5">Glucose-methanol-choline oxidoreductase N-terminal domain-containing protein</fullName>
    </recommendedName>
</protein>
<sequence>MEQHSITNLETREQQPVLPQLASVVFGSIPILISLYATKYLEEDKKRTLDELERDLNLPRITNYDFIVVGSGSAGSVIASRLSEEYSVLLLEAGGQPVPASQVPHFIEYVESDPGTNYFWPSLPQRHASQDTGGIIICHLGKMLGGSGSHNDMRHIREVQKTMIITLVSSTTLAGAIPVCSNNYGHNGLITVDTDTPPILPIWFDLAGELGFPIADPNGHQTESFTPLCKAMKRGQRSSSYNEMIKPYMNSRENLTVHQYSVATQRQKAYGILYERHGIPQIAHASKEIVISSGIFSSPLLLMKSGVGPRDQLEEAGIPVKHELPSVGQNLGDHLMFTLRNIQYNDSIKPFIPTMPEEMEFEKMLKSYHENGEGFISNPIVGPQAFVVSSRAMQDGEGDWPDFQVVFHPSCPNRDDDDANSSKINSCIHLFLTRTKSRGSLRLNTTVYKHDGV</sequence>